<dbReference type="EMBL" id="CP000747">
    <property type="protein sequence ID" value="ACG78587.1"/>
    <property type="molecule type" value="Genomic_DNA"/>
</dbReference>
<dbReference type="STRING" id="450851.PHZ_c2176"/>
<evidence type="ECO:0000313" key="3">
    <source>
        <dbReference type="Proteomes" id="UP000001868"/>
    </source>
</evidence>
<sequence>MTAPRHRLRLRSDVHAALVGEDLVFLDIGADAYSCLPGAGGAVELRANGALVVRDPSVADQMRMAGWLGHRDAAPAARAAAPRVRTTLLPHSPPPARARHAAEVLAVTVDVLRRYRGRSFAEILAAAGPAPPPPDRPPSEDLTRLVADFHGWIPYAPIPGKCLVRSFVLRRWLRRHGHDAQWVFGVATWPFRAHCWLQWGDVALDDVPERLQAFEPILVT</sequence>
<dbReference type="Pfam" id="PF13471">
    <property type="entry name" value="Transglut_core3"/>
    <property type="match status" value="1"/>
</dbReference>
<dbReference type="MEROPS" id="C96.001"/>
<protein>
    <recommendedName>
        <fullName evidence="1">Microcin J25-processing protein McjB C-terminal domain-containing protein</fullName>
    </recommendedName>
</protein>
<dbReference type="eggNOG" id="ENOG5033GCR">
    <property type="taxonomic scope" value="Bacteria"/>
</dbReference>
<gene>
    <name evidence="2" type="ordered locus">PHZ_c2176</name>
</gene>
<proteinExistence type="predicted"/>
<accession>B4RER1</accession>
<evidence type="ECO:0000259" key="1">
    <source>
        <dbReference type="Pfam" id="PF13471"/>
    </source>
</evidence>
<dbReference type="NCBIfam" id="NF033537">
    <property type="entry name" value="lasso_biosyn_B2"/>
    <property type="match status" value="1"/>
</dbReference>
<feature type="domain" description="Microcin J25-processing protein McjB C-terminal" evidence="1">
    <location>
        <begin position="106"/>
        <end position="218"/>
    </location>
</feature>
<dbReference type="Proteomes" id="UP000001868">
    <property type="component" value="Chromosome"/>
</dbReference>
<organism evidence="2 3">
    <name type="scientific">Phenylobacterium zucineum (strain HLK1)</name>
    <dbReference type="NCBI Taxonomy" id="450851"/>
    <lineage>
        <taxon>Bacteria</taxon>
        <taxon>Pseudomonadati</taxon>
        <taxon>Pseudomonadota</taxon>
        <taxon>Alphaproteobacteria</taxon>
        <taxon>Caulobacterales</taxon>
        <taxon>Caulobacteraceae</taxon>
        <taxon>Phenylobacterium</taxon>
    </lineage>
</organism>
<dbReference type="KEGG" id="pzu:PHZ_c2176"/>
<dbReference type="InterPro" id="IPR053521">
    <property type="entry name" value="McjB-like"/>
</dbReference>
<dbReference type="InterPro" id="IPR032708">
    <property type="entry name" value="McjB_C"/>
</dbReference>
<reference evidence="2 3" key="1">
    <citation type="journal article" date="2008" name="BMC Genomics">
        <title>Complete genome of Phenylobacterium zucineum - a novel facultative intracellular bacterium isolated from human erythroleukemia cell line K562.</title>
        <authorList>
            <person name="Luo Y."/>
            <person name="Xu X."/>
            <person name="Ding Z."/>
            <person name="Liu Z."/>
            <person name="Zhang B."/>
            <person name="Yan Z."/>
            <person name="Sun J."/>
            <person name="Hu S."/>
            <person name="Hu X."/>
        </authorList>
    </citation>
    <scope>NUCLEOTIDE SEQUENCE [LARGE SCALE GENOMIC DNA]</scope>
    <source>
        <strain evidence="2 3">HLK1</strain>
    </source>
</reference>
<dbReference type="HOGENOM" id="CLU_085623_0_0_5"/>
<name>B4RER1_PHEZH</name>
<dbReference type="AlphaFoldDB" id="B4RER1"/>
<evidence type="ECO:0000313" key="2">
    <source>
        <dbReference type="EMBL" id="ACG78587.1"/>
    </source>
</evidence>
<keyword evidence="3" id="KW-1185">Reference proteome</keyword>